<feature type="region of interest" description="Disordered" evidence="1">
    <location>
        <begin position="1"/>
        <end position="103"/>
    </location>
</feature>
<feature type="region of interest" description="Disordered" evidence="1">
    <location>
        <begin position="168"/>
        <end position="191"/>
    </location>
</feature>
<evidence type="ECO:0000313" key="3">
    <source>
        <dbReference type="Proteomes" id="UP000036947"/>
    </source>
</evidence>
<keyword evidence="3" id="KW-1185">Reference proteome</keyword>
<feature type="region of interest" description="Disordered" evidence="1">
    <location>
        <begin position="344"/>
        <end position="384"/>
    </location>
</feature>
<dbReference type="OrthoDB" id="4924690at2759"/>
<organism evidence="2 3">
    <name type="scientific">Tolypocladium ophioglossoides (strain CBS 100239)</name>
    <name type="common">Snaketongue truffleclub</name>
    <name type="synonym">Elaphocordyceps ophioglossoides</name>
    <dbReference type="NCBI Taxonomy" id="1163406"/>
    <lineage>
        <taxon>Eukaryota</taxon>
        <taxon>Fungi</taxon>
        <taxon>Dikarya</taxon>
        <taxon>Ascomycota</taxon>
        <taxon>Pezizomycotina</taxon>
        <taxon>Sordariomycetes</taxon>
        <taxon>Hypocreomycetidae</taxon>
        <taxon>Hypocreales</taxon>
        <taxon>Ophiocordycipitaceae</taxon>
        <taxon>Tolypocladium</taxon>
    </lineage>
</organism>
<sequence length="488" mass="52501">MAAFAGPPGVGHFRPDLGVGPATGTHAYGGGGGGMEEAHRAAQGHQQGQSQHGGQFGILAPTTVPGGVEAHQQQQQQQQQQQGAFAAAGGGQDTGERVNGKLGGRIVVGPPDLHAWRERLFNVDEMIVLTHDQFETYFPHVDNVYSHRSTQSYKRKPFVSHYWDCRMKGRPPGTPKSTDPHKKTRRRSARERDLCDVKIRITEYLPSASGGGEFADREAAAAAAAGATVPPGQRFWTIQRVNGNGGNGKGDGVAGPHRHSLERSDAIKKNSVQRWMAQRDREAKKAQKLPLRRASGAALATARKHSKDSDLKLYAACFWYPALLLRSARDTDLTASQPLFAARVDRPRGQGPGLPVLRDGPVPTAGAHAAARGEPAGPGPGRAAGRVGVCGERCHSGIPWHTKDRRLAERLLRIWIAASRCIRPTRGSRQTAASGSTMQVPPRLTSGRLRIVRVADLVYRLTPASSLPSPPSSKPRTPPSRALRQSVC</sequence>
<comment type="caution">
    <text evidence="2">The sequence shown here is derived from an EMBL/GenBank/DDBJ whole genome shotgun (WGS) entry which is preliminary data.</text>
</comment>
<feature type="compositionally biased region" description="Pro residues" evidence="1">
    <location>
        <begin position="468"/>
        <end position="478"/>
    </location>
</feature>
<dbReference type="EMBL" id="LFRF01000013">
    <property type="protein sequence ID" value="KND90357.1"/>
    <property type="molecule type" value="Genomic_DNA"/>
</dbReference>
<feature type="compositionally biased region" description="Low complexity" evidence="1">
    <location>
        <begin position="360"/>
        <end position="384"/>
    </location>
</feature>
<name>A0A0L0N8J3_TOLOC</name>
<accession>A0A0L0N8J3</accession>
<protein>
    <submittedName>
        <fullName evidence="2">Uncharacterized protein</fullName>
    </submittedName>
</protein>
<evidence type="ECO:0000313" key="2">
    <source>
        <dbReference type="EMBL" id="KND90357.1"/>
    </source>
</evidence>
<proteinExistence type="predicted"/>
<gene>
    <name evidence="2" type="ORF">TOPH_04881</name>
</gene>
<feature type="region of interest" description="Disordered" evidence="1">
    <location>
        <begin position="463"/>
        <end position="488"/>
    </location>
</feature>
<reference evidence="2 3" key="1">
    <citation type="journal article" date="2015" name="BMC Genomics">
        <title>The genome of the truffle-parasite Tolypocladium ophioglossoides and the evolution of antifungal peptaibiotics.</title>
        <authorList>
            <person name="Quandt C.A."/>
            <person name="Bushley K.E."/>
            <person name="Spatafora J.W."/>
        </authorList>
    </citation>
    <scope>NUCLEOTIDE SEQUENCE [LARGE SCALE GENOMIC DNA]</scope>
    <source>
        <strain evidence="2 3">CBS 100239</strain>
    </source>
</reference>
<dbReference type="AlphaFoldDB" id="A0A0L0N8J3"/>
<dbReference type="Proteomes" id="UP000036947">
    <property type="component" value="Unassembled WGS sequence"/>
</dbReference>
<dbReference type="STRING" id="1163406.A0A0L0N8J3"/>
<feature type="compositionally biased region" description="Low complexity" evidence="1">
    <location>
        <begin position="72"/>
        <end position="87"/>
    </location>
</feature>
<feature type="compositionally biased region" description="Low complexity" evidence="1">
    <location>
        <begin position="43"/>
        <end position="53"/>
    </location>
</feature>
<evidence type="ECO:0000256" key="1">
    <source>
        <dbReference type="SAM" id="MobiDB-lite"/>
    </source>
</evidence>